<dbReference type="EnsemblPlants" id="PNT63759">
    <property type="protein sequence ID" value="PNT63759"/>
    <property type="gene ID" value="BRADI_4g20695v3"/>
</dbReference>
<evidence type="ECO:0000313" key="2">
    <source>
        <dbReference type="EnsemblPlants" id="PNT63759"/>
    </source>
</evidence>
<reference evidence="2" key="3">
    <citation type="submission" date="2018-08" db="UniProtKB">
        <authorList>
            <consortium name="EnsemblPlants"/>
        </authorList>
    </citation>
    <scope>IDENTIFICATION</scope>
    <source>
        <strain evidence="2">cv. Bd21</strain>
    </source>
</reference>
<reference evidence="1" key="2">
    <citation type="submission" date="2017-06" db="EMBL/GenBank/DDBJ databases">
        <title>WGS assembly of Brachypodium distachyon.</title>
        <authorList>
            <consortium name="The International Brachypodium Initiative"/>
            <person name="Lucas S."/>
            <person name="Harmon-Smith M."/>
            <person name="Lail K."/>
            <person name="Tice H."/>
            <person name="Grimwood J."/>
            <person name="Bruce D."/>
            <person name="Barry K."/>
            <person name="Shu S."/>
            <person name="Lindquist E."/>
            <person name="Wang M."/>
            <person name="Pitluck S."/>
            <person name="Vogel J.P."/>
            <person name="Garvin D.F."/>
            <person name="Mockler T.C."/>
            <person name="Schmutz J."/>
            <person name="Rokhsar D."/>
            <person name="Bevan M.W."/>
        </authorList>
    </citation>
    <scope>NUCLEOTIDE SEQUENCE</scope>
    <source>
        <strain evidence="1">Bd21</strain>
    </source>
</reference>
<dbReference type="EMBL" id="CM000883">
    <property type="protein sequence ID" value="PNT63759.1"/>
    <property type="molecule type" value="Genomic_DNA"/>
</dbReference>
<dbReference type="InParanoid" id="A0A2K2CP18"/>
<protein>
    <submittedName>
        <fullName evidence="1 2">Uncharacterized protein</fullName>
    </submittedName>
</protein>
<proteinExistence type="predicted"/>
<dbReference type="AlphaFoldDB" id="A0A2K2CP18"/>
<evidence type="ECO:0000313" key="3">
    <source>
        <dbReference type="Proteomes" id="UP000008810"/>
    </source>
</evidence>
<name>A0A2K2CP18_BRADI</name>
<dbReference type="Gramene" id="PNT63759">
    <property type="protein sequence ID" value="PNT63759"/>
    <property type="gene ID" value="BRADI_4g20695v3"/>
</dbReference>
<gene>
    <name evidence="1" type="ORF">BRADI_4g20695v3</name>
</gene>
<keyword evidence="3" id="KW-1185">Reference proteome</keyword>
<reference evidence="1 2" key="1">
    <citation type="journal article" date="2010" name="Nature">
        <title>Genome sequencing and analysis of the model grass Brachypodium distachyon.</title>
        <authorList>
            <consortium name="International Brachypodium Initiative"/>
        </authorList>
    </citation>
    <scope>NUCLEOTIDE SEQUENCE [LARGE SCALE GENOMIC DNA]</scope>
    <source>
        <strain evidence="1 2">Bd21</strain>
    </source>
</reference>
<dbReference type="Proteomes" id="UP000008810">
    <property type="component" value="Chromosome 4"/>
</dbReference>
<sequence>MFFMYVGDLGYAHIAFCYALSPFMDSGRIGYLTLSLLQGKRKSGVLTTNEKFHSDSVFGVGDDIA</sequence>
<accession>A0A2K2CP18</accession>
<organism evidence="1">
    <name type="scientific">Brachypodium distachyon</name>
    <name type="common">Purple false brome</name>
    <name type="synonym">Trachynia distachya</name>
    <dbReference type="NCBI Taxonomy" id="15368"/>
    <lineage>
        <taxon>Eukaryota</taxon>
        <taxon>Viridiplantae</taxon>
        <taxon>Streptophyta</taxon>
        <taxon>Embryophyta</taxon>
        <taxon>Tracheophyta</taxon>
        <taxon>Spermatophyta</taxon>
        <taxon>Magnoliopsida</taxon>
        <taxon>Liliopsida</taxon>
        <taxon>Poales</taxon>
        <taxon>Poaceae</taxon>
        <taxon>BOP clade</taxon>
        <taxon>Pooideae</taxon>
        <taxon>Stipodae</taxon>
        <taxon>Brachypodieae</taxon>
        <taxon>Brachypodium</taxon>
    </lineage>
</organism>
<evidence type="ECO:0000313" key="1">
    <source>
        <dbReference type="EMBL" id="PNT63759.1"/>
    </source>
</evidence>